<sequence length="276" mass="30983">MTTKLPSPLSIAPVQTSRPIIPSTSYKTMIYAQLETQQVEPSPPIEDQNSPPLKIRTVYKRPSKDNGIFEHSKTNQCLLEKSCGMQLASPANSTKKDRSNSLRGGVAIRIHKNIRYEAIPLPDHEIEYTTAKISNPIPLIIVVAYNRPKKRIDLSSIKKLTTLEPSAQFIIGEDFNPKREIWNNVKNNSNGITLWKFLDKNLLNVLFPNSPTHIQGKSKSVIDIFLSNISIATKIENYKSTPQKPRPLYFIGKNLASSGISYPSKSIPLTYLGKTR</sequence>
<proteinExistence type="predicted"/>
<evidence type="ECO:0000313" key="2">
    <source>
        <dbReference type="EMBL" id="KAL2730657.1"/>
    </source>
</evidence>
<reference evidence="2 3" key="1">
    <citation type="journal article" date="2024" name="Ann. Entomol. Soc. Am.">
        <title>Genomic analyses of the southern and eastern yellowjacket wasps (Hymenoptera: Vespidae) reveal evolutionary signatures of social life.</title>
        <authorList>
            <person name="Catto M.A."/>
            <person name="Caine P.B."/>
            <person name="Orr S.E."/>
            <person name="Hunt B.G."/>
            <person name="Goodisman M.A.D."/>
        </authorList>
    </citation>
    <scope>NUCLEOTIDE SEQUENCE [LARGE SCALE GENOMIC DNA]</scope>
    <source>
        <strain evidence="2">233</strain>
        <tissue evidence="2">Head and thorax</tissue>
    </source>
</reference>
<dbReference type="InterPro" id="IPR036691">
    <property type="entry name" value="Endo/exonu/phosph_ase_sf"/>
</dbReference>
<organism evidence="2 3">
    <name type="scientific">Vespula squamosa</name>
    <name type="common">Southern yellow jacket</name>
    <name type="synonym">Wasp</name>
    <dbReference type="NCBI Taxonomy" id="30214"/>
    <lineage>
        <taxon>Eukaryota</taxon>
        <taxon>Metazoa</taxon>
        <taxon>Ecdysozoa</taxon>
        <taxon>Arthropoda</taxon>
        <taxon>Hexapoda</taxon>
        <taxon>Insecta</taxon>
        <taxon>Pterygota</taxon>
        <taxon>Neoptera</taxon>
        <taxon>Endopterygota</taxon>
        <taxon>Hymenoptera</taxon>
        <taxon>Apocrita</taxon>
        <taxon>Aculeata</taxon>
        <taxon>Vespoidea</taxon>
        <taxon>Vespidae</taxon>
        <taxon>Vespinae</taxon>
        <taxon>Vespula</taxon>
    </lineage>
</organism>
<dbReference type="EMBL" id="JAUDFV010000110">
    <property type="protein sequence ID" value="KAL2730657.1"/>
    <property type="molecule type" value="Genomic_DNA"/>
</dbReference>
<dbReference type="InterPro" id="IPR005135">
    <property type="entry name" value="Endo/exonuclease/phosphatase"/>
</dbReference>
<dbReference type="AlphaFoldDB" id="A0ABD2BD31"/>
<feature type="domain" description="Endonuclease/exonuclease/phosphatase" evidence="1">
    <location>
        <begin position="140"/>
        <end position="234"/>
    </location>
</feature>
<dbReference type="SUPFAM" id="SSF56219">
    <property type="entry name" value="DNase I-like"/>
    <property type="match status" value="1"/>
</dbReference>
<evidence type="ECO:0000313" key="3">
    <source>
        <dbReference type="Proteomes" id="UP001607302"/>
    </source>
</evidence>
<comment type="caution">
    <text evidence="2">The sequence shown here is derived from an EMBL/GenBank/DDBJ whole genome shotgun (WGS) entry which is preliminary data.</text>
</comment>
<protein>
    <submittedName>
        <fullName evidence="2">RNA-directed DNA polymerase from mobile element jockey-like</fullName>
    </submittedName>
</protein>
<gene>
    <name evidence="2" type="ORF">V1478_005070</name>
</gene>
<name>A0ABD2BD31_VESSQ</name>
<dbReference type="Pfam" id="PF14529">
    <property type="entry name" value="Exo_endo_phos_2"/>
    <property type="match status" value="1"/>
</dbReference>
<evidence type="ECO:0000259" key="1">
    <source>
        <dbReference type="Pfam" id="PF14529"/>
    </source>
</evidence>
<dbReference type="PANTHER" id="PTHR33273">
    <property type="entry name" value="DOMAIN-CONTAINING PROTEIN, PUTATIVE-RELATED"/>
    <property type="match status" value="1"/>
</dbReference>
<dbReference type="Proteomes" id="UP001607302">
    <property type="component" value="Unassembled WGS sequence"/>
</dbReference>
<dbReference type="PANTHER" id="PTHR33273:SF4">
    <property type="entry name" value="ENDONUCLEASE_EXONUCLEASE_PHOSPHATASE DOMAIN-CONTAINING PROTEIN"/>
    <property type="match status" value="1"/>
</dbReference>
<dbReference type="Gene3D" id="3.60.10.10">
    <property type="entry name" value="Endonuclease/exonuclease/phosphatase"/>
    <property type="match status" value="1"/>
</dbReference>
<accession>A0ABD2BD31</accession>
<keyword evidence="3" id="KW-1185">Reference proteome</keyword>